<evidence type="ECO:0000256" key="3">
    <source>
        <dbReference type="ARBA" id="ARBA00022630"/>
    </source>
</evidence>
<dbReference type="Pfam" id="PF02424">
    <property type="entry name" value="ApbE"/>
    <property type="match status" value="2"/>
</dbReference>
<dbReference type="GO" id="GO:0016740">
    <property type="term" value="F:transferase activity"/>
    <property type="evidence" value="ECO:0007669"/>
    <property type="project" value="UniProtKB-UniRule"/>
</dbReference>
<dbReference type="EMBL" id="CP021455">
    <property type="protein sequence ID" value="ARU06818.1"/>
    <property type="molecule type" value="Genomic_DNA"/>
</dbReference>
<proteinExistence type="inferred from homology"/>
<dbReference type="SUPFAM" id="SSF143631">
    <property type="entry name" value="ApbE-like"/>
    <property type="match status" value="2"/>
</dbReference>
<dbReference type="PANTHER" id="PTHR30040:SF2">
    <property type="entry name" value="FAD:PROTEIN FMN TRANSFERASE"/>
    <property type="match status" value="1"/>
</dbReference>
<accession>A0A1Y0ETG0</accession>
<comment type="similarity">
    <text evidence="10">Belongs to the ApbE family.</text>
</comment>
<keyword evidence="4 10" id="KW-0808">Transferase</keyword>
<dbReference type="EC" id="2.7.1.180" evidence="1 10"/>
<feature type="compositionally biased region" description="Polar residues" evidence="12">
    <location>
        <begin position="155"/>
        <end position="164"/>
    </location>
</feature>
<comment type="cofactor">
    <cofactor evidence="11">
        <name>Mg(2+)</name>
        <dbReference type="ChEBI" id="CHEBI:18420"/>
    </cofactor>
    <cofactor evidence="11">
        <name>Mn(2+)</name>
        <dbReference type="ChEBI" id="CHEBI:29035"/>
    </cofactor>
    <text evidence="11">Magnesium. Can also use manganese.</text>
</comment>
<evidence type="ECO:0000256" key="1">
    <source>
        <dbReference type="ARBA" id="ARBA00011955"/>
    </source>
</evidence>
<dbReference type="PANTHER" id="PTHR30040">
    <property type="entry name" value="THIAMINE BIOSYNTHESIS LIPOPROTEIN APBE"/>
    <property type="match status" value="1"/>
</dbReference>
<keyword evidence="3 10" id="KW-0285">Flavoprotein</keyword>
<dbReference type="KEGG" id="cser:CCO03_11855"/>
<dbReference type="AlphaFoldDB" id="A0A1Y0ETG0"/>
<dbReference type="Proteomes" id="UP000196138">
    <property type="component" value="Chromosome"/>
</dbReference>
<evidence type="ECO:0000256" key="8">
    <source>
        <dbReference type="ARBA" id="ARBA00031306"/>
    </source>
</evidence>
<evidence type="ECO:0000256" key="4">
    <source>
        <dbReference type="ARBA" id="ARBA00022679"/>
    </source>
</evidence>
<evidence type="ECO:0000256" key="12">
    <source>
        <dbReference type="SAM" id="MobiDB-lite"/>
    </source>
</evidence>
<evidence type="ECO:0000256" key="9">
    <source>
        <dbReference type="ARBA" id="ARBA00048540"/>
    </source>
</evidence>
<dbReference type="Gene3D" id="3.10.520.10">
    <property type="entry name" value="ApbE-like domains"/>
    <property type="match status" value="1"/>
</dbReference>
<evidence type="ECO:0000256" key="7">
    <source>
        <dbReference type="ARBA" id="ARBA00022842"/>
    </source>
</evidence>
<gene>
    <name evidence="13" type="ORF">CCO03_11855</name>
</gene>
<name>A0A1Y0ETG0_9BURK</name>
<evidence type="ECO:0000256" key="6">
    <source>
        <dbReference type="ARBA" id="ARBA00022827"/>
    </source>
</evidence>
<keyword evidence="7 10" id="KW-0460">Magnesium</keyword>
<protein>
    <recommendedName>
        <fullName evidence="2 10">FAD:protein FMN transferase</fullName>
        <ecNumber evidence="1 10">2.7.1.180</ecNumber>
    </recommendedName>
    <alternativeName>
        <fullName evidence="8 10">Flavin transferase</fullName>
    </alternativeName>
</protein>
<feature type="binding site" evidence="11">
    <location>
        <position position="308"/>
    </location>
    <ligand>
        <name>Mg(2+)</name>
        <dbReference type="ChEBI" id="CHEBI:18420"/>
    </ligand>
</feature>
<feature type="region of interest" description="Disordered" evidence="12">
    <location>
        <begin position="119"/>
        <end position="186"/>
    </location>
</feature>
<dbReference type="InterPro" id="IPR024932">
    <property type="entry name" value="ApbE"/>
</dbReference>
<organism evidence="13 14">
    <name type="scientific">Comamonas serinivorans</name>
    <dbReference type="NCBI Taxonomy" id="1082851"/>
    <lineage>
        <taxon>Bacteria</taxon>
        <taxon>Pseudomonadati</taxon>
        <taxon>Pseudomonadota</taxon>
        <taxon>Betaproteobacteria</taxon>
        <taxon>Burkholderiales</taxon>
        <taxon>Comamonadaceae</taxon>
        <taxon>Comamonas</taxon>
    </lineage>
</organism>
<feature type="binding site" evidence="11">
    <location>
        <position position="196"/>
    </location>
    <ligand>
        <name>Mg(2+)</name>
        <dbReference type="ChEBI" id="CHEBI:18420"/>
    </ligand>
</feature>
<feature type="binding site" evidence="11">
    <location>
        <position position="312"/>
    </location>
    <ligand>
        <name>Mg(2+)</name>
        <dbReference type="ChEBI" id="CHEBI:18420"/>
    </ligand>
</feature>
<evidence type="ECO:0000256" key="5">
    <source>
        <dbReference type="ARBA" id="ARBA00022723"/>
    </source>
</evidence>
<evidence type="ECO:0000313" key="13">
    <source>
        <dbReference type="EMBL" id="ARU06818.1"/>
    </source>
</evidence>
<keyword evidence="6 10" id="KW-0274">FAD</keyword>
<sequence>MGTLWRLRWVNVDMRPLADVQALVQAQLDLVIAQMSHWEPTSLISRFNRAAAGTRMALPPAFDHVLNAGLHWARRSGGAFDPAAGRLVALWGFGPHAASQLPPTPAELAAWQAGPHWTALRPAAASSAEEDPPATITPPRCEAPPEAMPLPHTLATPTPSTPGRQATGADTPLETASGEARAPLTQPGGLWLDLSGIAKGYAVDAVSQALQAHGLDHFLIDIGGELRASGRRPDGRCWRVQLDAGDDTSAPEVIELNHRAVATSGNRWHRHVHGDDQWSHTVDPRSGQASRSALRAVSVLHAECMHADALATALWVLGVDEGLTFAQAEGVAARLVDAQGRVHLSAHWPRPQSGTQ</sequence>
<dbReference type="PIRSF" id="PIRSF006268">
    <property type="entry name" value="ApbE"/>
    <property type="match status" value="1"/>
</dbReference>
<evidence type="ECO:0000256" key="2">
    <source>
        <dbReference type="ARBA" id="ARBA00016337"/>
    </source>
</evidence>
<evidence type="ECO:0000256" key="10">
    <source>
        <dbReference type="PIRNR" id="PIRNR006268"/>
    </source>
</evidence>
<keyword evidence="14" id="KW-1185">Reference proteome</keyword>
<dbReference type="GO" id="GO:0046872">
    <property type="term" value="F:metal ion binding"/>
    <property type="evidence" value="ECO:0007669"/>
    <property type="project" value="UniProtKB-UniRule"/>
</dbReference>
<reference evidence="13 14" key="1">
    <citation type="submission" date="2017-05" db="EMBL/GenBank/DDBJ databases">
        <authorList>
            <person name="Song R."/>
            <person name="Chenine A.L."/>
            <person name="Ruprecht R.M."/>
        </authorList>
    </citation>
    <scope>NUCLEOTIDE SEQUENCE [LARGE SCALE GENOMIC DNA]</scope>
    <source>
        <strain evidence="13 14">DSM 26136</strain>
    </source>
</reference>
<comment type="catalytic activity">
    <reaction evidence="9 10">
        <text>L-threonyl-[protein] + FAD = FMN-L-threonyl-[protein] + AMP + H(+)</text>
        <dbReference type="Rhea" id="RHEA:36847"/>
        <dbReference type="Rhea" id="RHEA-COMP:11060"/>
        <dbReference type="Rhea" id="RHEA-COMP:11061"/>
        <dbReference type="ChEBI" id="CHEBI:15378"/>
        <dbReference type="ChEBI" id="CHEBI:30013"/>
        <dbReference type="ChEBI" id="CHEBI:57692"/>
        <dbReference type="ChEBI" id="CHEBI:74257"/>
        <dbReference type="ChEBI" id="CHEBI:456215"/>
        <dbReference type="EC" id="2.7.1.180"/>
    </reaction>
</comment>
<evidence type="ECO:0000313" key="14">
    <source>
        <dbReference type="Proteomes" id="UP000196138"/>
    </source>
</evidence>
<keyword evidence="5 10" id="KW-0479">Metal-binding</keyword>
<dbReference type="InterPro" id="IPR003374">
    <property type="entry name" value="ApbE-like_sf"/>
</dbReference>
<evidence type="ECO:0000256" key="11">
    <source>
        <dbReference type="PIRSR" id="PIRSR006268-2"/>
    </source>
</evidence>